<reference evidence="6 7" key="1">
    <citation type="submission" date="2016-03" db="EMBL/GenBank/DDBJ databases">
        <title>Draft genome sequence of Gluconobacter cerinus strain CECT 9110.</title>
        <authorList>
            <person name="Sainz F."/>
            <person name="Mas A."/>
            <person name="Torija M.J."/>
        </authorList>
    </citation>
    <scope>NUCLEOTIDE SEQUENCE [LARGE SCALE GENOMIC DNA]</scope>
    <source>
        <strain evidence="6 7">CECT 9110</strain>
    </source>
</reference>
<evidence type="ECO:0000259" key="5">
    <source>
        <dbReference type="Pfam" id="PF01420"/>
    </source>
</evidence>
<feature type="coiled-coil region" evidence="4">
    <location>
        <begin position="374"/>
        <end position="401"/>
    </location>
</feature>
<dbReference type="CDD" id="cd16961">
    <property type="entry name" value="RMtype1_S_TRD-CR_like"/>
    <property type="match status" value="1"/>
</dbReference>
<evidence type="ECO:0000256" key="2">
    <source>
        <dbReference type="ARBA" id="ARBA00022747"/>
    </source>
</evidence>
<evidence type="ECO:0000313" key="6">
    <source>
        <dbReference type="EMBL" id="OAJ68803.1"/>
    </source>
</evidence>
<protein>
    <submittedName>
        <fullName evidence="6">Restriction endonuclease subunit S</fullName>
    </submittedName>
</protein>
<feature type="domain" description="Type I restriction modification DNA specificity" evidence="5">
    <location>
        <begin position="213"/>
        <end position="386"/>
    </location>
</feature>
<feature type="domain" description="Type I restriction modification DNA specificity" evidence="5">
    <location>
        <begin position="72"/>
        <end position="183"/>
    </location>
</feature>
<dbReference type="InterPro" id="IPR000055">
    <property type="entry name" value="Restrct_endonuc_typeI_TRD"/>
</dbReference>
<gene>
    <name evidence="6" type="ORF">A0123_00367</name>
</gene>
<evidence type="ECO:0000256" key="3">
    <source>
        <dbReference type="ARBA" id="ARBA00023125"/>
    </source>
</evidence>
<dbReference type="AlphaFoldDB" id="A0A1B6VNM4"/>
<organism evidence="6 7">
    <name type="scientific">Gluconobacter cerinus</name>
    <dbReference type="NCBI Taxonomy" id="38307"/>
    <lineage>
        <taxon>Bacteria</taxon>
        <taxon>Pseudomonadati</taxon>
        <taxon>Pseudomonadota</taxon>
        <taxon>Alphaproteobacteria</taxon>
        <taxon>Acetobacterales</taxon>
        <taxon>Acetobacteraceae</taxon>
        <taxon>Gluconobacter</taxon>
    </lineage>
</organism>
<keyword evidence="4" id="KW-0175">Coiled coil</keyword>
<evidence type="ECO:0000313" key="7">
    <source>
        <dbReference type="Proteomes" id="UP000077786"/>
    </source>
</evidence>
<dbReference type="PANTHER" id="PTHR30408">
    <property type="entry name" value="TYPE-1 RESTRICTION ENZYME ECOKI SPECIFICITY PROTEIN"/>
    <property type="match status" value="1"/>
</dbReference>
<keyword evidence="6" id="KW-0540">Nuclease</keyword>
<dbReference type="REBASE" id="158979">
    <property type="entry name" value="S.Gce9110ORF366P"/>
</dbReference>
<dbReference type="PANTHER" id="PTHR30408:SF12">
    <property type="entry name" value="TYPE I RESTRICTION ENZYME MJAVIII SPECIFICITY SUBUNIT"/>
    <property type="match status" value="1"/>
</dbReference>
<evidence type="ECO:0000256" key="4">
    <source>
        <dbReference type="SAM" id="Coils"/>
    </source>
</evidence>
<comment type="caution">
    <text evidence="6">The sequence shown here is derived from an EMBL/GenBank/DDBJ whole genome shotgun (WGS) entry which is preliminary data.</text>
</comment>
<keyword evidence="2" id="KW-0680">Restriction system</keyword>
<dbReference type="SUPFAM" id="SSF116734">
    <property type="entry name" value="DNA methylase specificity domain"/>
    <property type="match status" value="2"/>
</dbReference>
<dbReference type="InterPro" id="IPR052021">
    <property type="entry name" value="Type-I_RS_S_subunit"/>
</dbReference>
<dbReference type="Gene3D" id="1.10.287.1120">
    <property type="entry name" value="Bipartite methylase S protein"/>
    <property type="match status" value="1"/>
</dbReference>
<dbReference type="Proteomes" id="UP000077786">
    <property type="component" value="Unassembled WGS sequence"/>
</dbReference>
<comment type="similarity">
    <text evidence="1">Belongs to the type-I restriction system S methylase family.</text>
</comment>
<dbReference type="Gene3D" id="3.90.220.20">
    <property type="entry name" value="DNA methylase specificity domains"/>
    <property type="match status" value="2"/>
</dbReference>
<keyword evidence="6" id="KW-0255">Endonuclease</keyword>
<dbReference type="GO" id="GO:0004519">
    <property type="term" value="F:endonuclease activity"/>
    <property type="evidence" value="ECO:0007669"/>
    <property type="project" value="UniProtKB-KW"/>
</dbReference>
<dbReference type="PATRIC" id="fig|38307.3.peg.384"/>
<dbReference type="RefSeq" id="WP_080951372.1">
    <property type="nucleotide sequence ID" value="NZ_LUTU01000004.1"/>
</dbReference>
<sequence>MGGSGQQIVKNTTNLAGWALRSFYDLARITSGQVDPREEPYRAMVLVAPDHIQTGSGRIDQRSTAEQQGAISGKYLVKKGEIIYSKIRPNLQKLALATEDCLCSADMYPVEARENISSVFLKYLMLSTPFTEFATSVSVRSGMPKINREELAYFSALVPEDLKEQQAIAEALSDADALIERLERLITKKRLIKQGAMQELLTRRRRLPGFSGEWKNFRLSEHGKFLSGSGFPLVYQGHSSGDYPFFKVSDFSGESNAVRLTHANHYIDSDIQRQLGARVFPPKAIVFAKIGAAIFLERKRMIAQASCLDNNMAAFVLQDAGLCVDLILAKFQFFALGDLVSSTALPAISSSDLKAIEFFLPKALDEQEAIAGVLNDMDAEIQALEDRLEKTQQIKEGMMQNLLTGRIRLV</sequence>
<evidence type="ECO:0000256" key="1">
    <source>
        <dbReference type="ARBA" id="ARBA00010923"/>
    </source>
</evidence>
<keyword evidence="6" id="KW-0378">Hydrolase</keyword>
<accession>A0A1B6VNM4</accession>
<dbReference type="GO" id="GO:0009307">
    <property type="term" value="P:DNA restriction-modification system"/>
    <property type="evidence" value="ECO:0007669"/>
    <property type="project" value="UniProtKB-KW"/>
</dbReference>
<dbReference type="InterPro" id="IPR044946">
    <property type="entry name" value="Restrct_endonuc_typeI_TRD_sf"/>
</dbReference>
<dbReference type="Pfam" id="PF01420">
    <property type="entry name" value="Methylase_S"/>
    <property type="match status" value="2"/>
</dbReference>
<dbReference type="EMBL" id="LUTU01000004">
    <property type="protein sequence ID" value="OAJ68803.1"/>
    <property type="molecule type" value="Genomic_DNA"/>
</dbReference>
<keyword evidence="3" id="KW-0238">DNA-binding</keyword>
<dbReference type="OrthoDB" id="512700at2"/>
<proteinExistence type="inferred from homology"/>
<name>A0A1B6VNM4_9PROT</name>
<dbReference type="GO" id="GO:0003677">
    <property type="term" value="F:DNA binding"/>
    <property type="evidence" value="ECO:0007669"/>
    <property type="project" value="UniProtKB-KW"/>
</dbReference>